<protein>
    <submittedName>
        <fullName evidence="1">Dienelactone hydrolase</fullName>
    </submittedName>
</protein>
<dbReference type="Gene3D" id="3.40.50.1820">
    <property type="entry name" value="alpha/beta hydrolase"/>
    <property type="match status" value="1"/>
</dbReference>
<dbReference type="PANTHER" id="PTHR47381:SF3">
    <property type="entry name" value="ALPHA_BETA-HYDROLASES SUPERFAMILY PROTEIN"/>
    <property type="match status" value="1"/>
</dbReference>
<reference evidence="1 2" key="1">
    <citation type="submission" date="2022-12" db="EMBL/GenBank/DDBJ databases">
        <title>Draft genome sequence of Paenibacillus sp. dW9.</title>
        <authorList>
            <person name="Choi E.-W."/>
            <person name="Kim D.-U."/>
        </authorList>
    </citation>
    <scope>NUCLEOTIDE SEQUENCE [LARGE SCALE GENOMIC DNA]</scope>
    <source>
        <strain evidence="2">dW9</strain>
    </source>
</reference>
<dbReference type="RefSeq" id="WP_269882358.1">
    <property type="nucleotide sequence ID" value="NZ_JAQAGZ010000009.1"/>
</dbReference>
<keyword evidence="1" id="KW-0378">Hydrolase</keyword>
<dbReference type="SUPFAM" id="SSF53474">
    <property type="entry name" value="alpha/beta-Hydrolases"/>
    <property type="match status" value="1"/>
</dbReference>
<dbReference type="InterPro" id="IPR029058">
    <property type="entry name" value="AB_hydrolase_fold"/>
</dbReference>
<organism evidence="1 2">
    <name type="scientific">Paenibacillus gyeongsangnamensis</name>
    <dbReference type="NCBI Taxonomy" id="3388067"/>
    <lineage>
        <taxon>Bacteria</taxon>
        <taxon>Bacillati</taxon>
        <taxon>Bacillota</taxon>
        <taxon>Bacilli</taxon>
        <taxon>Bacillales</taxon>
        <taxon>Paenibacillaceae</taxon>
        <taxon>Paenibacillus</taxon>
    </lineage>
</organism>
<sequence length="283" mass="30372">MTDCGDVIRERVEIGMCEGLRMPVYVLRPKQAAGHLPVALALHGHGYGSREIVGLSPEGEEQAEGSGIHKHFAVGLARRGCLVVAPELLGFGDRRLEEDVQAGPRQSSCPQLASYLLLMGKTLAGVRTFEAMRAIDYALAREDARPNAGVGCMGLSGGMIAALTAVLDERIQACVLSGYANTYQDSILSRKHCLDNYVPGLLELGEMADLLSLYAPRALYVESGTKDTVFPLKGSLAAAETLQAAYRALGAEDRFVHEVFEGRHEISGAHAYDWLKAQLSGAS</sequence>
<keyword evidence="2" id="KW-1185">Reference proteome</keyword>
<comment type="caution">
    <text evidence="1">The sequence shown here is derived from an EMBL/GenBank/DDBJ whole genome shotgun (WGS) entry which is preliminary data.</text>
</comment>
<proteinExistence type="predicted"/>
<evidence type="ECO:0000313" key="2">
    <source>
        <dbReference type="Proteomes" id="UP001527882"/>
    </source>
</evidence>
<accession>A0ABT4QAX5</accession>
<dbReference type="Proteomes" id="UP001527882">
    <property type="component" value="Unassembled WGS sequence"/>
</dbReference>
<gene>
    <name evidence="1" type="ORF">O9H85_15605</name>
</gene>
<evidence type="ECO:0000313" key="1">
    <source>
        <dbReference type="EMBL" id="MCZ8513835.1"/>
    </source>
</evidence>
<name>A0ABT4QAX5_9BACL</name>
<dbReference type="PANTHER" id="PTHR47381">
    <property type="entry name" value="ALPHA/BETA-HYDROLASES SUPERFAMILY PROTEIN"/>
    <property type="match status" value="1"/>
</dbReference>
<dbReference type="GO" id="GO:0016787">
    <property type="term" value="F:hydrolase activity"/>
    <property type="evidence" value="ECO:0007669"/>
    <property type="project" value="UniProtKB-KW"/>
</dbReference>
<dbReference type="EMBL" id="JAQAGZ010000009">
    <property type="protein sequence ID" value="MCZ8513835.1"/>
    <property type="molecule type" value="Genomic_DNA"/>
</dbReference>